<feature type="compositionally biased region" description="Low complexity" evidence="1">
    <location>
        <begin position="434"/>
        <end position="445"/>
    </location>
</feature>
<dbReference type="Pfam" id="PF00179">
    <property type="entry name" value="UQ_con"/>
    <property type="match status" value="1"/>
</dbReference>
<evidence type="ECO:0000313" key="3">
    <source>
        <dbReference type="EMBL" id="RYO95529.1"/>
    </source>
</evidence>
<dbReference type="InterPro" id="IPR016135">
    <property type="entry name" value="UBQ-conjugating_enzyme/RWD"/>
</dbReference>
<dbReference type="SUPFAM" id="SSF54495">
    <property type="entry name" value="UBC-like"/>
    <property type="match status" value="1"/>
</dbReference>
<keyword evidence="4" id="KW-1185">Reference proteome</keyword>
<dbReference type="Proteomes" id="UP000293360">
    <property type="component" value="Unassembled WGS sequence"/>
</dbReference>
<feature type="region of interest" description="Disordered" evidence="1">
    <location>
        <begin position="156"/>
        <end position="200"/>
    </location>
</feature>
<dbReference type="Gene3D" id="3.10.110.10">
    <property type="entry name" value="Ubiquitin Conjugating Enzyme"/>
    <property type="match status" value="1"/>
</dbReference>
<feature type="compositionally biased region" description="Polar residues" evidence="1">
    <location>
        <begin position="725"/>
        <end position="734"/>
    </location>
</feature>
<dbReference type="AlphaFoldDB" id="A0A4Q4T2I8"/>
<feature type="region of interest" description="Disordered" evidence="1">
    <location>
        <begin position="676"/>
        <end position="740"/>
    </location>
</feature>
<dbReference type="CDD" id="cd23814">
    <property type="entry name" value="UEV_AKTIP"/>
    <property type="match status" value="1"/>
</dbReference>
<dbReference type="EMBL" id="QJNU01000547">
    <property type="protein sequence ID" value="RYO95529.1"/>
    <property type="molecule type" value="Genomic_DNA"/>
</dbReference>
<name>A0A4Q4T2I8_9PEZI</name>
<evidence type="ECO:0000256" key="1">
    <source>
        <dbReference type="SAM" id="MobiDB-lite"/>
    </source>
</evidence>
<accession>A0A4Q4T2I8</accession>
<proteinExistence type="predicted"/>
<evidence type="ECO:0000259" key="2">
    <source>
        <dbReference type="Pfam" id="PF00179"/>
    </source>
</evidence>
<feature type="domain" description="UBC core" evidence="2">
    <location>
        <begin position="72"/>
        <end position="113"/>
    </location>
</feature>
<organism evidence="3 4">
    <name type="scientific">Monosporascus ibericus</name>
    <dbReference type="NCBI Taxonomy" id="155417"/>
    <lineage>
        <taxon>Eukaryota</taxon>
        <taxon>Fungi</taxon>
        <taxon>Dikarya</taxon>
        <taxon>Ascomycota</taxon>
        <taxon>Pezizomycotina</taxon>
        <taxon>Sordariomycetes</taxon>
        <taxon>Xylariomycetidae</taxon>
        <taxon>Xylariales</taxon>
        <taxon>Xylariales incertae sedis</taxon>
        <taxon>Monosporascus</taxon>
    </lineage>
</organism>
<feature type="compositionally biased region" description="Polar residues" evidence="1">
    <location>
        <begin position="269"/>
        <end position="280"/>
    </location>
</feature>
<gene>
    <name evidence="3" type="ORF">DL764_007689</name>
</gene>
<comment type="caution">
    <text evidence="3">The sequence shown here is derived from an EMBL/GenBank/DDBJ whole genome shotgun (WGS) entry which is preliminary data.</text>
</comment>
<dbReference type="OrthoDB" id="5596422at2759"/>
<feature type="region of interest" description="Disordered" evidence="1">
    <location>
        <begin position="430"/>
        <end position="449"/>
    </location>
</feature>
<feature type="compositionally biased region" description="Low complexity" evidence="1">
    <location>
        <begin position="183"/>
        <end position="192"/>
    </location>
</feature>
<feature type="compositionally biased region" description="Polar residues" evidence="1">
    <location>
        <begin position="686"/>
        <end position="704"/>
    </location>
</feature>
<dbReference type="InterPro" id="IPR000608">
    <property type="entry name" value="UBC"/>
</dbReference>
<sequence length="859" mass="93475">MASSRLAGLPAVRKQHLLVEFAGLKQACPEGVFVSLTPGDASLWSGVLFVRDGKSSDFTTAVTNSYLYNAFSSGLEGPYAPATLRFQISFPDSYPLLPPLVTFSTDMFHPLISPLSTYMYATEVEDDGTVSATDLERLPPGGFSLRHGFPDWFGRGSSGTGGDRKSSGQQDVTQTPPRPINPSLSSGSSKPSAIGEYSGFGQTSRKKISTFEVLRYIRSTFDDENVLDSIPLSAAGNPGAWHAWRTHRMQNGKVFSDDPSSSDAEDTADTVTTGTKSSADSARRPGEWNWEGVWEERVKKAITASLSEPVLFGGAGPTDDVIRFLNMEENDIEAIKDNLLRTTGDVLGLGNPEARPPHTIPSLIWPSVPTLPSKTAYRRCDLRNYTGSSLSSFTGSACQQDVDTSLAGRHWERSPNTGLSELVSQLDGPAAYGSRQASSSTYSAHSSEDGTHDPYLLVPNISITPEARTLKDVQSSVWVAIEISGQLSKPSVPGDVHGMHGLNNFMPVHHGGGGLSRYGYIYDIKIDVLPTAHSSVTDIIDDGTRMICPGSSLLILAYVDVDASKAPQPSGKRKIAPDDLIADLELQLGSVKTEYIQVRLSYCHSGFPMLEDVSTASGISSRQSRLETTAVGVVNRHSTTSIWSPRPTPASNALFPIIASHWGPGRAHDVMNKIMSQRSSPRRFPKSNSRSMTNVRGSENSSPQIPVRTDEGAPVSVPQRKASLGKQQQQQSTPDDAMDPARKIWTEMRRKTSGRVTASLRVSKDRRLPPLSADLEPGPRVEMASLYSQAEVERRRQQIRDMALRNKRSIGADSLRSLVPSLVEFHLDSNGAPDDVIRGQETYSVGRKNEGRWNIGTWW</sequence>
<feature type="region of interest" description="Disordered" evidence="1">
    <location>
        <begin position="253"/>
        <end position="286"/>
    </location>
</feature>
<reference evidence="3 4" key="1">
    <citation type="submission" date="2018-06" db="EMBL/GenBank/DDBJ databases">
        <title>Complete Genomes of Monosporascus.</title>
        <authorList>
            <person name="Robinson A.J."/>
            <person name="Natvig D.O."/>
        </authorList>
    </citation>
    <scope>NUCLEOTIDE SEQUENCE [LARGE SCALE GENOMIC DNA]</scope>
    <source>
        <strain evidence="3 4">CBS 110550</strain>
    </source>
</reference>
<evidence type="ECO:0000313" key="4">
    <source>
        <dbReference type="Proteomes" id="UP000293360"/>
    </source>
</evidence>
<protein>
    <recommendedName>
        <fullName evidence="2">UBC core domain-containing protein</fullName>
    </recommendedName>
</protein>
<dbReference type="STRING" id="155417.A0A4Q4T2I8"/>